<protein>
    <submittedName>
        <fullName evidence="1">Uncharacterized protein</fullName>
    </submittedName>
</protein>
<evidence type="ECO:0000313" key="2">
    <source>
        <dbReference type="Proteomes" id="UP000308600"/>
    </source>
</evidence>
<evidence type="ECO:0000313" key="1">
    <source>
        <dbReference type="EMBL" id="TFK73468.1"/>
    </source>
</evidence>
<name>A0ACD3B5Y8_9AGAR</name>
<gene>
    <name evidence="1" type="ORF">BDN72DRAFT_834593</name>
</gene>
<dbReference type="Proteomes" id="UP000308600">
    <property type="component" value="Unassembled WGS sequence"/>
</dbReference>
<sequence>MFMKWAMAEIYPEHLLHIDKARTAIVRGFAAPCENSAKEPDYQILCQRHDTMPSLVIECGDSESMLKLQVDKNVWQQGSRGSVRVVIFVKYYSEDVNNQMKVDMEIWRTGQPVESISLFPDPTVPNPPKTLGLVGLDLPAEGPHLVLDDLYGGQCPPGVNGSTQLPLDLHFLRCKINKWASEAGVFLIP</sequence>
<reference evidence="1 2" key="1">
    <citation type="journal article" date="2019" name="Nat. Ecol. Evol.">
        <title>Megaphylogeny resolves global patterns of mushroom evolution.</title>
        <authorList>
            <person name="Varga T."/>
            <person name="Krizsan K."/>
            <person name="Foldi C."/>
            <person name="Dima B."/>
            <person name="Sanchez-Garcia M."/>
            <person name="Sanchez-Ramirez S."/>
            <person name="Szollosi G.J."/>
            <person name="Szarkandi J.G."/>
            <person name="Papp V."/>
            <person name="Albert L."/>
            <person name="Andreopoulos W."/>
            <person name="Angelini C."/>
            <person name="Antonin V."/>
            <person name="Barry K.W."/>
            <person name="Bougher N.L."/>
            <person name="Buchanan P."/>
            <person name="Buyck B."/>
            <person name="Bense V."/>
            <person name="Catcheside P."/>
            <person name="Chovatia M."/>
            <person name="Cooper J."/>
            <person name="Damon W."/>
            <person name="Desjardin D."/>
            <person name="Finy P."/>
            <person name="Geml J."/>
            <person name="Haridas S."/>
            <person name="Hughes K."/>
            <person name="Justo A."/>
            <person name="Karasinski D."/>
            <person name="Kautmanova I."/>
            <person name="Kiss B."/>
            <person name="Kocsube S."/>
            <person name="Kotiranta H."/>
            <person name="LaButti K.M."/>
            <person name="Lechner B.E."/>
            <person name="Liimatainen K."/>
            <person name="Lipzen A."/>
            <person name="Lukacs Z."/>
            <person name="Mihaltcheva S."/>
            <person name="Morgado L.N."/>
            <person name="Niskanen T."/>
            <person name="Noordeloos M.E."/>
            <person name="Ohm R.A."/>
            <person name="Ortiz-Santana B."/>
            <person name="Ovrebo C."/>
            <person name="Racz N."/>
            <person name="Riley R."/>
            <person name="Savchenko A."/>
            <person name="Shiryaev A."/>
            <person name="Soop K."/>
            <person name="Spirin V."/>
            <person name="Szebenyi C."/>
            <person name="Tomsovsky M."/>
            <person name="Tulloss R.E."/>
            <person name="Uehling J."/>
            <person name="Grigoriev I.V."/>
            <person name="Vagvolgyi C."/>
            <person name="Papp T."/>
            <person name="Martin F.M."/>
            <person name="Miettinen O."/>
            <person name="Hibbett D.S."/>
            <person name="Nagy L.G."/>
        </authorList>
    </citation>
    <scope>NUCLEOTIDE SEQUENCE [LARGE SCALE GENOMIC DNA]</scope>
    <source>
        <strain evidence="1 2">NL-1719</strain>
    </source>
</reference>
<proteinExistence type="predicted"/>
<organism evidence="1 2">
    <name type="scientific">Pluteus cervinus</name>
    <dbReference type="NCBI Taxonomy" id="181527"/>
    <lineage>
        <taxon>Eukaryota</taxon>
        <taxon>Fungi</taxon>
        <taxon>Dikarya</taxon>
        <taxon>Basidiomycota</taxon>
        <taxon>Agaricomycotina</taxon>
        <taxon>Agaricomycetes</taxon>
        <taxon>Agaricomycetidae</taxon>
        <taxon>Agaricales</taxon>
        <taxon>Pluteineae</taxon>
        <taxon>Pluteaceae</taxon>
        <taxon>Pluteus</taxon>
    </lineage>
</organism>
<accession>A0ACD3B5Y8</accession>
<dbReference type="EMBL" id="ML208275">
    <property type="protein sequence ID" value="TFK73468.1"/>
    <property type="molecule type" value="Genomic_DNA"/>
</dbReference>
<keyword evidence="2" id="KW-1185">Reference proteome</keyword>